<sequence>MHSSMSPSGACIGTVYLQESLHHAGVRGRQSVKPEMGDRTSHDLPTRLTPQLIGLEHDVFEEPTMGIVEQYSRNVESLLLDSFISLQTRSQRFR</sequence>
<proteinExistence type="predicted"/>
<dbReference type="Proteomes" id="UP000092993">
    <property type="component" value="Unassembled WGS sequence"/>
</dbReference>
<evidence type="ECO:0000313" key="3">
    <source>
        <dbReference type="Proteomes" id="UP000092993"/>
    </source>
</evidence>
<protein>
    <submittedName>
        <fullName evidence="2">Uncharacterized protein</fullName>
    </submittedName>
</protein>
<feature type="compositionally biased region" description="Basic and acidic residues" evidence="1">
    <location>
        <begin position="35"/>
        <end position="45"/>
    </location>
</feature>
<keyword evidence="3" id="KW-1185">Reference proteome</keyword>
<organism evidence="2 3">
    <name type="scientific">Grifola frondosa</name>
    <name type="common">Maitake</name>
    <name type="synonym">Polyporus frondosus</name>
    <dbReference type="NCBI Taxonomy" id="5627"/>
    <lineage>
        <taxon>Eukaryota</taxon>
        <taxon>Fungi</taxon>
        <taxon>Dikarya</taxon>
        <taxon>Basidiomycota</taxon>
        <taxon>Agaricomycotina</taxon>
        <taxon>Agaricomycetes</taxon>
        <taxon>Polyporales</taxon>
        <taxon>Grifolaceae</taxon>
        <taxon>Grifola</taxon>
    </lineage>
</organism>
<gene>
    <name evidence="2" type="ORF">A0H81_08879</name>
</gene>
<feature type="region of interest" description="Disordered" evidence="1">
    <location>
        <begin position="26"/>
        <end position="46"/>
    </location>
</feature>
<evidence type="ECO:0000256" key="1">
    <source>
        <dbReference type="SAM" id="MobiDB-lite"/>
    </source>
</evidence>
<comment type="caution">
    <text evidence="2">The sequence shown here is derived from an EMBL/GenBank/DDBJ whole genome shotgun (WGS) entry which is preliminary data.</text>
</comment>
<dbReference type="AlphaFoldDB" id="A0A1C7M451"/>
<accession>A0A1C7M451</accession>
<reference evidence="2 3" key="1">
    <citation type="submission" date="2016-03" db="EMBL/GenBank/DDBJ databases">
        <title>Whole genome sequencing of Grifola frondosa 9006-11.</title>
        <authorList>
            <person name="Min B."/>
            <person name="Park H."/>
            <person name="Kim J.-G."/>
            <person name="Cho H."/>
            <person name="Oh Y.-L."/>
            <person name="Kong W.-S."/>
            <person name="Choi I.-G."/>
        </authorList>
    </citation>
    <scope>NUCLEOTIDE SEQUENCE [LARGE SCALE GENOMIC DNA]</scope>
    <source>
        <strain evidence="2 3">9006-11</strain>
    </source>
</reference>
<dbReference type="EMBL" id="LUGG01000011">
    <property type="protein sequence ID" value="OBZ71681.1"/>
    <property type="molecule type" value="Genomic_DNA"/>
</dbReference>
<name>A0A1C7M451_GRIFR</name>
<evidence type="ECO:0000313" key="2">
    <source>
        <dbReference type="EMBL" id="OBZ71681.1"/>
    </source>
</evidence>